<reference evidence="3" key="1">
    <citation type="submission" date="2020-10" db="EMBL/GenBank/DDBJ databases">
        <authorList>
            <person name="Gilroy R."/>
        </authorList>
    </citation>
    <scope>NUCLEOTIDE SEQUENCE</scope>
    <source>
        <strain evidence="3">ChiW3-316</strain>
    </source>
</reference>
<dbReference type="InterPro" id="IPR036263">
    <property type="entry name" value="Chorismate_II_sf"/>
</dbReference>
<dbReference type="Gene3D" id="1.20.59.10">
    <property type="entry name" value="Chorismate mutase"/>
    <property type="match status" value="1"/>
</dbReference>
<dbReference type="InterPro" id="IPR002701">
    <property type="entry name" value="CM_II_prokaryot"/>
</dbReference>
<organism evidence="3 4">
    <name type="scientific">Candidatus Scatocola faecipullorum</name>
    <dbReference type="NCBI Taxonomy" id="2840917"/>
    <lineage>
        <taxon>Bacteria</taxon>
        <taxon>Pseudomonadati</taxon>
        <taxon>Pseudomonadota</taxon>
        <taxon>Alphaproteobacteria</taxon>
        <taxon>Rhodospirillales</taxon>
        <taxon>Rhodospirillaceae</taxon>
        <taxon>Rhodospirillaceae incertae sedis</taxon>
        <taxon>Candidatus Scatocola</taxon>
    </lineage>
</organism>
<evidence type="ECO:0000259" key="2">
    <source>
        <dbReference type="SMART" id="SM00830"/>
    </source>
</evidence>
<dbReference type="SMART" id="SM00830">
    <property type="entry name" value="CM_2"/>
    <property type="match status" value="1"/>
</dbReference>
<dbReference type="EMBL" id="DVNC01000053">
    <property type="protein sequence ID" value="HIU54014.1"/>
    <property type="molecule type" value="Genomic_DNA"/>
</dbReference>
<dbReference type="GO" id="GO:0046417">
    <property type="term" value="P:chorismate metabolic process"/>
    <property type="evidence" value="ECO:0007669"/>
    <property type="project" value="InterPro"/>
</dbReference>
<evidence type="ECO:0000256" key="1">
    <source>
        <dbReference type="ARBA" id="ARBA00012404"/>
    </source>
</evidence>
<dbReference type="InterPro" id="IPR036979">
    <property type="entry name" value="CM_dom_sf"/>
</dbReference>
<accession>A0A9D1M5G0</accession>
<reference evidence="3" key="2">
    <citation type="journal article" date="2021" name="PeerJ">
        <title>Extensive microbial diversity within the chicken gut microbiome revealed by metagenomics and culture.</title>
        <authorList>
            <person name="Gilroy R."/>
            <person name="Ravi A."/>
            <person name="Getino M."/>
            <person name="Pursley I."/>
            <person name="Horton D.L."/>
            <person name="Alikhan N.F."/>
            <person name="Baker D."/>
            <person name="Gharbi K."/>
            <person name="Hall N."/>
            <person name="Watson M."/>
            <person name="Adriaenssens E.M."/>
            <person name="Foster-Nyarko E."/>
            <person name="Jarju S."/>
            <person name="Secka A."/>
            <person name="Antonio M."/>
            <person name="Oren A."/>
            <person name="Chaudhuri R.R."/>
            <person name="La Ragione R."/>
            <person name="Hildebrand F."/>
            <person name="Pallen M.J."/>
        </authorList>
    </citation>
    <scope>NUCLEOTIDE SEQUENCE</scope>
    <source>
        <strain evidence="3">ChiW3-316</strain>
    </source>
</reference>
<gene>
    <name evidence="3" type="ORF">IAD20_08055</name>
</gene>
<name>A0A9D1M5G0_9PROT</name>
<proteinExistence type="predicted"/>
<dbReference type="AlphaFoldDB" id="A0A9D1M5G0"/>
<dbReference type="SUPFAM" id="SSF48600">
    <property type="entry name" value="Chorismate mutase II"/>
    <property type="match status" value="1"/>
</dbReference>
<dbReference type="Pfam" id="PF01817">
    <property type="entry name" value="CM_2"/>
    <property type="match status" value="1"/>
</dbReference>
<dbReference type="EC" id="5.4.99.5" evidence="1"/>
<dbReference type="GO" id="GO:0004106">
    <property type="term" value="F:chorismate mutase activity"/>
    <property type="evidence" value="ECO:0007669"/>
    <property type="project" value="UniProtKB-EC"/>
</dbReference>
<dbReference type="Proteomes" id="UP000824107">
    <property type="component" value="Unassembled WGS sequence"/>
</dbReference>
<feature type="domain" description="Chorismate mutase" evidence="2">
    <location>
        <begin position="10"/>
        <end position="85"/>
    </location>
</feature>
<evidence type="ECO:0000313" key="4">
    <source>
        <dbReference type="Proteomes" id="UP000824107"/>
    </source>
</evidence>
<protein>
    <recommendedName>
        <fullName evidence="1">chorismate mutase</fullName>
        <ecNumber evidence="1">5.4.99.5</ecNumber>
    </recommendedName>
</protein>
<evidence type="ECO:0000313" key="3">
    <source>
        <dbReference type="EMBL" id="HIU54014.1"/>
    </source>
</evidence>
<sequence>MSEQKDAELQKSINEIDARMYELLMQRTELVKQQSEANVVANSLGREAASIKRLLRAHKGDFPEYVIAKIWREILTASAFLNAKLKISLFGGQEHDGCLVNIVQEHFGSNVECETFSSFGQVMNALTSGEAQLAVIPCDNHDINQKPWWSAFSASSGKHLQIIAKLPFIRRKEVKDPEEVYVISRSAPDKSGCDISLLSVEVENEVSSSTVVELLEEKGFKDVKVLLMVPFDSEGKSCLVEVNGYIQADDSRLSGFEECIKNISVAGAYACPVSL</sequence>
<comment type="caution">
    <text evidence="3">The sequence shown here is derived from an EMBL/GenBank/DDBJ whole genome shotgun (WGS) entry which is preliminary data.</text>
</comment>